<dbReference type="STRING" id="105984.A0A427Y070"/>
<dbReference type="EMBL" id="RSCE01000003">
    <property type="protein sequence ID" value="RSH84462.1"/>
    <property type="molecule type" value="Genomic_DNA"/>
</dbReference>
<keyword evidence="2 3" id="KW-0067">ATP-binding</keyword>
<dbReference type="SMART" id="SM00220">
    <property type="entry name" value="S_TKc"/>
    <property type="match status" value="1"/>
</dbReference>
<dbReference type="InterPro" id="IPR008271">
    <property type="entry name" value="Ser/Thr_kinase_AS"/>
</dbReference>
<dbReference type="CDD" id="cd14008">
    <property type="entry name" value="STKc_LKB1_CaMKK"/>
    <property type="match status" value="1"/>
</dbReference>
<dbReference type="PANTHER" id="PTHR24346">
    <property type="entry name" value="MAP/MICROTUBULE AFFINITY-REGULATING KINASE"/>
    <property type="match status" value="1"/>
</dbReference>
<feature type="compositionally biased region" description="Basic residues" evidence="4">
    <location>
        <begin position="165"/>
        <end position="176"/>
    </location>
</feature>
<feature type="domain" description="Protein kinase" evidence="5">
    <location>
        <begin position="197"/>
        <end position="513"/>
    </location>
</feature>
<dbReference type="GO" id="GO:0004674">
    <property type="term" value="F:protein serine/threonine kinase activity"/>
    <property type="evidence" value="ECO:0007669"/>
    <property type="project" value="TreeGrafter"/>
</dbReference>
<feature type="compositionally biased region" description="Low complexity" evidence="4">
    <location>
        <begin position="107"/>
        <end position="119"/>
    </location>
</feature>
<gene>
    <name evidence="6" type="ORF">EHS24_005983</name>
</gene>
<dbReference type="GO" id="GO:0005737">
    <property type="term" value="C:cytoplasm"/>
    <property type="evidence" value="ECO:0007669"/>
    <property type="project" value="TreeGrafter"/>
</dbReference>
<dbReference type="Proteomes" id="UP000279236">
    <property type="component" value="Unassembled WGS sequence"/>
</dbReference>
<dbReference type="Gene3D" id="1.10.510.10">
    <property type="entry name" value="Transferase(Phosphotransferase) domain 1"/>
    <property type="match status" value="1"/>
</dbReference>
<feature type="region of interest" description="Disordered" evidence="4">
    <location>
        <begin position="1"/>
        <end position="177"/>
    </location>
</feature>
<evidence type="ECO:0000256" key="1">
    <source>
        <dbReference type="ARBA" id="ARBA00022741"/>
    </source>
</evidence>
<dbReference type="SUPFAM" id="SSF56112">
    <property type="entry name" value="Protein kinase-like (PK-like)"/>
    <property type="match status" value="1"/>
</dbReference>
<proteinExistence type="predicted"/>
<dbReference type="GeneID" id="39590526"/>
<evidence type="ECO:0000256" key="4">
    <source>
        <dbReference type="SAM" id="MobiDB-lite"/>
    </source>
</evidence>
<dbReference type="InterPro" id="IPR017441">
    <property type="entry name" value="Protein_kinase_ATP_BS"/>
</dbReference>
<dbReference type="PROSITE" id="PS00108">
    <property type="entry name" value="PROTEIN_KINASE_ST"/>
    <property type="match status" value="1"/>
</dbReference>
<evidence type="ECO:0000313" key="7">
    <source>
        <dbReference type="Proteomes" id="UP000279236"/>
    </source>
</evidence>
<feature type="region of interest" description="Disordered" evidence="4">
    <location>
        <begin position="612"/>
        <end position="631"/>
    </location>
</feature>
<dbReference type="OrthoDB" id="68483at2759"/>
<dbReference type="Gene3D" id="3.30.200.20">
    <property type="entry name" value="Phosphorylase Kinase, domain 1"/>
    <property type="match status" value="1"/>
</dbReference>
<sequence>MSAPQQQQRGSGPSQARRDLGTLAATAPRPNLLVPPATIVSPPTPIEPRADSLSFPFETTPQAPIVEEVFTYDSPDEDDDDSSILPTPPPPRTFLDRGSSTGSMPISKTSMSSMASSSSKTDDSSFQSPPTSYPGSLPSSSPHLFAELGRVPSPSSPSYGPTLMRQHRRQSSHHRVRETIYAEERNTIDGARLINQYRIGKHLGRGAYATVELAMDVGTGIQYAMKEFSKSRLQHQVLMQRQQKAHRERRLRRPARVAQTQAAPDNTSSPSSETSRTNSVDEETLKQDPLALIRREIAVMKKIDHPNLIHLYEAISVPNADALLLVLEYLPGGVLMNVKLGGDDHDAVPPFTEDQSREYFRQIGLALEYLHANGVVHRDIKPDNILFNSDRSMVKLADFGVSEMFQASGDDTLRAAGGSPAFLSPESFSASLTEVHGKPVDFWALGVTLYCMLTGKLPFNTPDPIVLMSRIRTDEPTIPDGWHDDLKALVKGMLCKDADARHTMTTIRENPWVTDWARQPMLTVEDNLFYFGQQFYEPTQDEVSTAITSLRSVFTVVRAVKKMQALTRTRRLVNGQGMFGAGEMASLRSGLPAAERQSSIDSYHLPEAITATHEEDEEVEEEEEEEEGGSALDTLTPIKAGIANAAHEDPAVVISSSPEEVASPVEFASSPIAESPARVESPTPFESPKEMDSPLPVESPVMVDSPTCESPAQCESPGRVESPVPFDSPVMATPPRVASPLEVHSPGPISPGSFLK</sequence>
<evidence type="ECO:0000313" key="6">
    <source>
        <dbReference type="EMBL" id="RSH84462.1"/>
    </source>
</evidence>
<feature type="region of interest" description="Disordered" evidence="4">
    <location>
        <begin position="668"/>
        <end position="756"/>
    </location>
</feature>
<evidence type="ECO:0000259" key="5">
    <source>
        <dbReference type="PROSITE" id="PS50011"/>
    </source>
</evidence>
<keyword evidence="7" id="KW-1185">Reference proteome</keyword>
<feature type="compositionally biased region" description="Acidic residues" evidence="4">
    <location>
        <begin position="614"/>
        <end position="628"/>
    </location>
</feature>
<dbReference type="FunFam" id="1.10.510.10:FF:001104">
    <property type="entry name" value="Unplaced genomic scaffold supercont1.234, whole genome shotgun sequence"/>
    <property type="match status" value="1"/>
</dbReference>
<evidence type="ECO:0000256" key="2">
    <source>
        <dbReference type="ARBA" id="ARBA00022840"/>
    </source>
</evidence>
<keyword evidence="1 3" id="KW-0547">Nucleotide-binding</keyword>
<feature type="compositionally biased region" description="Low complexity" evidence="4">
    <location>
        <begin position="267"/>
        <end position="278"/>
    </location>
</feature>
<dbReference type="PANTHER" id="PTHR24346:SF77">
    <property type="entry name" value="SERINE THREONINE PROTEIN KINASE"/>
    <property type="match status" value="1"/>
</dbReference>
<comment type="caution">
    <text evidence="6">The sequence shown here is derived from an EMBL/GenBank/DDBJ whole genome shotgun (WGS) entry which is preliminary data.</text>
</comment>
<dbReference type="GO" id="GO:0005524">
    <property type="term" value="F:ATP binding"/>
    <property type="evidence" value="ECO:0007669"/>
    <property type="project" value="UniProtKB-UniRule"/>
</dbReference>
<name>A0A427Y070_9TREE</name>
<feature type="compositionally biased region" description="Low complexity" evidence="4">
    <location>
        <begin position="1"/>
        <end position="15"/>
    </location>
</feature>
<reference evidence="6 7" key="1">
    <citation type="submission" date="2018-11" db="EMBL/GenBank/DDBJ databases">
        <title>Genome sequence of Apiotrichum porosum DSM 27194.</title>
        <authorList>
            <person name="Aliyu H."/>
            <person name="Gorte O."/>
            <person name="Ochsenreither K."/>
        </authorList>
    </citation>
    <scope>NUCLEOTIDE SEQUENCE [LARGE SCALE GENOMIC DNA]</scope>
    <source>
        <strain evidence="6 7">DSM 27194</strain>
    </source>
</reference>
<dbReference type="PROSITE" id="PS50011">
    <property type="entry name" value="PROTEIN_KINASE_DOM"/>
    <property type="match status" value="1"/>
</dbReference>
<dbReference type="RefSeq" id="XP_028477910.1">
    <property type="nucleotide sequence ID" value="XM_028621458.1"/>
</dbReference>
<dbReference type="AlphaFoldDB" id="A0A427Y070"/>
<feature type="binding site" evidence="3">
    <location>
        <position position="226"/>
    </location>
    <ligand>
        <name>ATP</name>
        <dbReference type="ChEBI" id="CHEBI:30616"/>
    </ligand>
</feature>
<dbReference type="PROSITE" id="PS00107">
    <property type="entry name" value="PROTEIN_KINASE_ATP"/>
    <property type="match status" value="1"/>
</dbReference>
<accession>A0A427Y070</accession>
<protein>
    <recommendedName>
        <fullName evidence="5">Protein kinase domain-containing protein</fullName>
    </recommendedName>
</protein>
<dbReference type="InterPro" id="IPR000719">
    <property type="entry name" value="Prot_kinase_dom"/>
</dbReference>
<evidence type="ECO:0000256" key="3">
    <source>
        <dbReference type="PROSITE-ProRule" id="PRU10141"/>
    </source>
</evidence>
<dbReference type="GO" id="GO:0035556">
    <property type="term" value="P:intracellular signal transduction"/>
    <property type="evidence" value="ECO:0007669"/>
    <property type="project" value="TreeGrafter"/>
</dbReference>
<dbReference type="Pfam" id="PF00069">
    <property type="entry name" value="Pkinase"/>
    <property type="match status" value="1"/>
</dbReference>
<feature type="compositionally biased region" description="Basic residues" evidence="4">
    <location>
        <begin position="243"/>
        <end position="255"/>
    </location>
</feature>
<feature type="compositionally biased region" description="Polar residues" evidence="4">
    <location>
        <begin position="126"/>
        <end position="142"/>
    </location>
</feature>
<dbReference type="InterPro" id="IPR011009">
    <property type="entry name" value="Kinase-like_dom_sf"/>
</dbReference>
<feature type="region of interest" description="Disordered" evidence="4">
    <location>
        <begin position="239"/>
        <end position="284"/>
    </location>
</feature>
<organism evidence="6 7">
    <name type="scientific">Apiotrichum porosum</name>
    <dbReference type="NCBI Taxonomy" id="105984"/>
    <lineage>
        <taxon>Eukaryota</taxon>
        <taxon>Fungi</taxon>
        <taxon>Dikarya</taxon>
        <taxon>Basidiomycota</taxon>
        <taxon>Agaricomycotina</taxon>
        <taxon>Tremellomycetes</taxon>
        <taxon>Trichosporonales</taxon>
        <taxon>Trichosporonaceae</taxon>
        <taxon>Apiotrichum</taxon>
    </lineage>
</organism>